<feature type="transmembrane region" description="Helical" evidence="1">
    <location>
        <begin position="7"/>
        <end position="29"/>
    </location>
</feature>
<organism evidence="2 3">
    <name type="scientific">Roseburia hominis</name>
    <dbReference type="NCBI Taxonomy" id="301301"/>
    <lineage>
        <taxon>Bacteria</taxon>
        <taxon>Bacillati</taxon>
        <taxon>Bacillota</taxon>
        <taxon>Clostridia</taxon>
        <taxon>Lachnospirales</taxon>
        <taxon>Lachnospiraceae</taxon>
        <taxon>Roseburia</taxon>
    </lineage>
</organism>
<name>A0A395V662_9FIRM</name>
<keyword evidence="1" id="KW-0472">Membrane</keyword>
<reference evidence="2 3" key="1">
    <citation type="submission" date="2018-08" db="EMBL/GenBank/DDBJ databases">
        <title>A genome reference for cultivated species of the human gut microbiota.</title>
        <authorList>
            <person name="Zou Y."/>
            <person name="Xue W."/>
            <person name="Luo G."/>
        </authorList>
    </citation>
    <scope>NUCLEOTIDE SEQUENCE [LARGE SCALE GENOMIC DNA]</scope>
    <source>
        <strain evidence="2 3">AF22-12AC</strain>
    </source>
</reference>
<dbReference type="GO" id="GO:0016740">
    <property type="term" value="F:transferase activity"/>
    <property type="evidence" value="ECO:0007669"/>
    <property type="project" value="UniProtKB-KW"/>
</dbReference>
<dbReference type="RefSeq" id="WP_118098010.1">
    <property type="nucleotide sequence ID" value="NZ_QRVL01000015.1"/>
</dbReference>
<proteinExistence type="predicted"/>
<keyword evidence="1" id="KW-0812">Transmembrane</keyword>
<protein>
    <submittedName>
        <fullName evidence="2">Phospho-N-acetylmuramoyl-pentapeptide-transferase</fullName>
    </submittedName>
</protein>
<evidence type="ECO:0000256" key="1">
    <source>
        <dbReference type="SAM" id="Phobius"/>
    </source>
</evidence>
<comment type="caution">
    <text evidence="2">The sequence shown here is derived from an EMBL/GenBank/DDBJ whole genome shotgun (WGS) entry which is preliminary data.</text>
</comment>
<evidence type="ECO:0000313" key="3">
    <source>
        <dbReference type="Proteomes" id="UP000266172"/>
    </source>
</evidence>
<evidence type="ECO:0000313" key="2">
    <source>
        <dbReference type="EMBL" id="RGS37514.1"/>
    </source>
</evidence>
<dbReference type="EMBL" id="QRVL01000015">
    <property type="protein sequence ID" value="RGS37514.1"/>
    <property type="molecule type" value="Genomic_DNA"/>
</dbReference>
<accession>A0A395V662</accession>
<dbReference type="AlphaFoldDB" id="A0A395V662"/>
<keyword evidence="2" id="KW-0808">Transferase</keyword>
<sequence length="83" mass="9254">MKITWKTLLALFFYTLGVVGWFYVGGWMILRGPVRGVILAHMAGDLSLIKLAAALVQGFVYLSLAGGVWCIGYMLSDHFRKDE</sequence>
<keyword evidence="1" id="KW-1133">Transmembrane helix</keyword>
<feature type="transmembrane region" description="Helical" evidence="1">
    <location>
        <begin position="49"/>
        <end position="75"/>
    </location>
</feature>
<dbReference type="Proteomes" id="UP000266172">
    <property type="component" value="Unassembled WGS sequence"/>
</dbReference>
<gene>
    <name evidence="2" type="ORF">DWX93_13860</name>
</gene>